<accession>Q5B5Y3</accession>
<feature type="region of interest" description="Disordered" evidence="1">
    <location>
        <begin position="329"/>
        <end position="436"/>
    </location>
</feature>
<feature type="region of interest" description="Disordered" evidence="1">
    <location>
        <begin position="232"/>
        <end position="307"/>
    </location>
</feature>
<dbReference type="eggNOG" id="ENOG502SAXD">
    <property type="taxonomic scope" value="Eukaryota"/>
</dbReference>
<dbReference type="OrthoDB" id="4492972at2759"/>
<proteinExistence type="predicted"/>
<evidence type="ECO:0000256" key="2">
    <source>
        <dbReference type="SAM" id="Phobius"/>
    </source>
</evidence>
<dbReference type="InParanoid" id="Q5B5Y3"/>
<feature type="compositionally biased region" description="Polar residues" evidence="1">
    <location>
        <begin position="391"/>
        <end position="407"/>
    </location>
</feature>
<feature type="transmembrane region" description="Helical" evidence="2">
    <location>
        <begin position="12"/>
        <end position="32"/>
    </location>
</feature>
<evidence type="ECO:0000313" key="4">
    <source>
        <dbReference type="Proteomes" id="UP000000560"/>
    </source>
</evidence>
<dbReference type="OMA" id="LPWRHRQ"/>
<reference evidence="4" key="1">
    <citation type="journal article" date="2005" name="Nature">
        <title>Sequencing of Aspergillus nidulans and comparative analysis with A. fumigatus and A. oryzae.</title>
        <authorList>
            <person name="Galagan J.E."/>
            <person name="Calvo S.E."/>
            <person name="Cuomo C."/>
            <person name="Ma L.J."/>
            <person name="Wortman J.R."/>
            <person name="Batzoglou S."/>
            <person name="Lee S.I."/>
            <person name="Basturkmen M."/>
            <person name="Spevak C.C."/>
            <person name="Clutterbuck J."/>
            <person name="Kapitonov V."/>
            <person name="Jurka J."/>
            <person name="Scazzocchio C."/>
            <person name="Farman M."/>
            <person name="Butler J."/>
            <person name="Purcell S."/>
            <person name="Harris S."/>
            <person name="Braus G.H."/>
            <person name="Draht O."/>
            <person name="Busch S."/>
            <person name="D'Enfert C."/>
            <person name="Bouchier C."/>
            <person name="Goldman G.H."/>
            <person name="Bell-Pedersen D."/>
            <person name="Griffiths-Jones S."/>
            <person name="Doonan J.H."/>
            <person name="Yu J."/>
            <person name="Vienken K."/>
            <person name="Pain A."/>
            <person name="Freitag M."/>
            <person name="Selker E.U."/>
            <person name="Archer D.B."/>
            <person name="Penalva M.A."/>
            <person name="Oakley B.R."/>
            <person name="Momany M."/>
            <person name="Tanaka T."/>
            <person name="Kumagai T."/>
            <person name="Asai K."/>
            <person name="Machida M."/>
            <person name="Nierman W.C."/>
            <person name="Denning D.W."/>
            <person name="Caddick M."/>
            <person name="Hynes M."/>
            <person name="Paoletti M."/>
            <person name="Fischer R."/>
            <person name="Miller B."/>
            <person name="Dyer P."/>
            <person name="Sachs M.S."/>
            <person name="Osmani S.A."/>
            <person name="Birren B.W."/>
        </authorList>
    </citation>
    <scope>NUCLEOTIDE SEQUENCE [LARGE SCALE GENOMIC DNA]</scope>
    <source>
        <strain evidence="4">FGSC A4 / ATCC 38163 / CBS 112.46 / NRRL 194 / M139</strain>
    </source>
</reference>
<keyword evidence="2" id="KW-0812">Transmembrane</keyword>
<feature type="compositionally biased region" description="Polar residues" evidence="1">
    <location>
        <begin position="232"/>
        <end position="250"/>
    </location>
</feature>
<dbReference type="EMBL" id="BN001302">
    <property type="protein sequence ID" value="CBF74813.1"/>
    <property type="molecule type" value="Genomic_DNA"/>
</dbReference>
<keyword evidence="2" id="KW-1133">Transmembrane helix</keyword>
<dbReference type="KEGG" id="ani:ANIA_04047"/>
<feature type="region of interest" description="Disordered" evidence="1">
    <location>
        <begin position="95"/>
        <end position="154"/>
    </location>
</feature>
<accession>C8V5J1</accession>
<feature type="compositionally biased region" description="Polar residues" evidence="1">
    <location>
        <begin position="269"/>
        <end position="285"/>
    </location>
</feature>
<feature type="compositionally biased region" description="Basic residues" evidence="1">
    <location>
        <begin position="288"/>
        <end position="300"/>
    </location>
</feature>
<sequence length="436" mass="47267">MSTTTTLLTLPFLILISIPLVITAFITVFFSVAALSIQLAIISIELCYALVTNLFTIPPSPNWSLLSFSVSGPNTPVRRRSSDYSILRTPLASLRDQDQSQSWSGRPTLGPRMGSSNPLIDSQDALPTMNLNHENKQRNSSTNTTHHKSSSGFFGLINGDEDRDFEGLGGWRCPPSYTKSPGYRSGHTTPSSTKSNSISDEVDDIAWLSMNSRLELPSQHIPLMLRHSNHSNSASMHTLAQATHGSSSGGDASISPDPQPHLPWRTRSSKNSIGMPSTVSAVTDSKWSKNKGQKRHHRRSATTSALALSGSVPRLGMLSASQVYLRQAQNQNQSQGLDSCRGRTQTQMATQSRSDTSRSKSHTSLSEHWRQNQTTGFASMSSSWARGPSPLSASGGTGAQTTSNTTPNEERKPARIANAAQECRGTRKAPFTKSTV</sequence>
<dbReference type="RefSeq" id="XP_661651.1">
    <property type="nucleotide sequence ID" value="XM_656559.1"/>
</dbReference>
<dbReference type="GeneID" id="2873468"/>
<feature type="region of interest" description="Disordered" evidence="1">
    <location>
        <begin position="176"/>
        <end position="197"/>
    </location>
</feature>
<organism evidence="3 4">
    <name type="scientific">Emericella nidulans (strain FGSC A4 / ATCC 38163 / CBS 112.46 / NRRL 194 / M139)</name>
    <name type="common">Aspergillus nidulans</name>
    <dbReference type="NCBI Taxonomy" id="227321"/>
    <lineage>
        <taxon>Eukaryota</taxon>
        <taxon>Fungi</taxon>
        <taxon>Dikarya</taxon>
        <taxon>Ascomycota</taxon>
        <taxon>Pezizomycotina</taxon>
        <taxon>Eurotiomycetes</taxon>
        <taxon>Eurotiomycetidae</taxon>
        <taxon>Eurotiales</taxon>
        <taxon>Aspergillaceae</taxon>
        <taxon>Aspergillus</taxon>
        <taxon>Aspergillus subgen. Nidulantes</taxon>
    </lineage>
</organism>
<keyword evidence="2" id="KW-0472">Membrane</keyword>
<evidence type="ECO:0000313" key="3">
    <source>
        <dbReference type="EMBL" id="CBF74813.1"/>
    </source>
</evidence>
<dbReference type="HOGENOM" id="CLU_628548_0_0_1"/>
<feature type="compositionally biased region" description="Polar residues" evidence="1">
    <location>
        <begin position="329"/>
        <end position="354"/>
    </location>
</feature>
<evidence type="ECO:0000256" key="1">
    <source>
        <dbReference type="SAM" id="MobiDB-lite"/>
    </source>
</evidence>
<dbReference type="VEuPathDB" id="FungiDB:AN4047"/>
<dbReference type="Proteomes" id="UP000000560">
    <property type="component" value="Chromosome II"/>
</dbReference>
<reference evidence="4" key="2">
    <citation type="journal article" date="2009" name="Fungal Genet. Biol.">
        <title>The 2008 update of the Aspergillus nidulans genome annotation: a community effort.</title>
        <authorList>
            <person name="Wortman J.R."/>
            <person name="Gilsenan J.M."/>
            <person name="Joardar V."/>
            <person name="Deegan J."/>
            <person name="Clutterbuck J."/>
            <person name="Andersen M.R."/>
            <person name="Archer D."/>
            <person name="Bencina M."/>
            <person name="Braus G."/>
            <person name="Coutinho P."/>
            <person name="von Dohren H."/>
            <person name="Doonan J."/>
            <person name="Driessen A.J."/>
            <person name="Durek P."/>
            <person name="Espeso E."/>
            <person name="Fekete E."/>
            <person name="Flipphi M."/>
            <person name="Estrada C.G."/>
            <person name="Geysens S."/>
            <person name="Goldman G."/>
            <person name="de Groot P.W."/>
            <person name="Hansen K."/>
            <person name="Harris S.D."/>
            <person name="Heinekamp T."/>
            <person name="Helmstaedt K."/>
            <person name="Henrissat B."/>
            <person name="Hofmann G."/>
            <person name="Homan T."/>
            <person name="Horio T."/>
            <person name="Horiuchi H."/>
            <person name="James S."/>
            <person name="Jones M."/>
            <person name="Karaffa L."/>
            <person name="Karanyi Z."/>
            <person name="Kato M."/>
            <person name="Keller N."/>
            <person name="Kelly D.E."/>
            <person name="Kiel J.A."/>
            <person name="Kim J.M."/>
            <person name="van der Klei I.J."/>
            <person name="Klis F.M."/>
            <person name="Kovalchuk A."/>
            <person name="Krasevec N."/>
            <person name="Kubicek C.P."/>
            <person name="Liu B."/>
            <person name="Maccabe A."/>
            <person name="Meyer V."/>
            <person name="Mirabito P."/>
            <person name="Miskei M."/>
            <person name="Mos M."/>
            <person name="Mullins J."/>
            <person name="Nelson D.R."/>
            <person name="Nielsen J."/>
            <person name="Oakley B.R."/>
            <person name="Osmani S.A."/>
            <person name="Pakula T."/>
            <person name="Paszewski A."/>
            <person name="Paulsen I."/>
            <person name="Pilsyk S."/>
            <person name="Pocsi I."/>
            <person name="Punt P.J."/>
            <person name="Ram A.F."/>
            <person name="Ren Q."/>
            <person name="Robellet X."/>
            <person name="Robson G."/>
            <person name="Seiboth B."/>
            <person name="van Solingen P."/>
            <person name="Specht T."/>
            <person name="Sun J."/>
            <person name="Taheri-Talesh N."/>
            <person name="Takeshita N."/>
            <person name="Ussery D."/>
            <person name="vanKuyk P.A."/>
            <person name="Visser H."/>
            <person name="van de Vondervoort P.J."/>
            <person name="de Vries R.P."/>
            <person name="Walton J."/>
            <person name="Xiang X."/>
            <person name="Xiong Y."/>
            <person name="Zeng A.P."/>
            <person name="Brandt B.W."/>
            <person name="Cornell M.J."/>
            <person name="van den Hondel C.A."/>
            <person name="Visser J."/>
            <person name="Oliver S.G."/>
            <person name="Turner G."/>
        </authorList>
    </citation>
    <scope>GENOME REANNOTATION</scope>
    <source>
        <strain evidence="4">FGSC A4 / ATCC 38163 / CBS 112.46 / NRRL 194 / M139</strain>
    </source>
</reference>
<feature type="compositionally biased region" description="Polar residues" evidence="1">
    <location>
        <begin position="371"/>
        <end position="384"/>
    </location>
</feature>
<feature type="compositionally biased region" description="Polar residues" evidence="1">
    <location>
        <begin position="186"/>
        <end position="197"/>
    </location>
</feature>
<protein>
    <submittedName>
        <fullName evidence="3">Uncharacterized protein</fullName>
    </submittedName>
</protein>
<gene>
    <name evidence="3" type="ORF">ANIA_04047</name>
</gene>
<keyword evidence="4" id="KW-1185">Reference proteome</keyword>
<dbReference type="AlphaFoldDB" id="Q5B5Y3"/>
<name>Q5B5Y3_EMENI</name>